<keyword evidence="3" id="KW-0472">Membrane</keyword>
<dbReference type="GO" id="GO:0000324">
    <property type="term" value="C:fungal-type vacuole"/>
    <property type="evidence" value="ECO:0007669"/>
    <property type="project" value="TreeGrafter"/>
</dbReference>
<gene>
    <name evidence="5" type="ORF">APUU_50331S</name>
</gene>
<evidence type="ECO:0000256" key="3">
    <source>
        <dbReference type="SAM" id="Phobius"/>
    </source>
</evidence>
<accession>A0A7R7XQ60</accession>
<organism evidence="5 6">
    <name type="scientific">Aspergillus puulaauensis</name>
    <dbReference type="NCBI Taxonomy" id="1220207"/>
    <lineage>
        <taxon>Eukaryota</taxon>
        <taxon>Fungi</taxon>
        <taxon>Dikarya</taxon>
        <taxon>Ascomycota</taxon>
        <taxon>Pezizomycotina</taxon>
        <taxon>Eurotiomycetes</taxon>
        <taxon>Eurotiomycetidae</taxon>
        <taxon>Eurotiales</taxon>
        <taxon>Aspergillaceae</taxon>
        <taxon>Aspergillus</taxon>
    </lineage>
</organism>
<dbReference type="Pfam" id="PF00462">
    <property type="entry name" value="Glutaredoxin"/>
    <property type="match status" value="1"/>
</dbReference>
<feature type="region of interest" description="Disordered" evidence="2">
    <location>
        <begin position="54"/>
        <end position="159"/>
    </location>
</feature>
<keyword evidence="3" id="KW-1133">Transmembrane helix</keyword>
<feature type="compositionally biased region" description="Basic and acidic residues" evidence="2">
    <location>
        <begin position="91"/>
        <end position="101"/>
    </location>
</feature>
<dbReference type="PRINTS" id="PR00160">
    <property type="entry name" value="GLUTAREDOXIN"/>
</dbReference>
<dbReference type="EMBL" id="AP024447">
    <property type="protein sequence ID" value="BCS25620.1"/>
    <property type="molecule type" value="Genomic_DNA"/>
</dbReference>
<keyword evidence="6" id="KW-1185">Reference proteome</keyword>
<protein>
    <recommendedName>
        <fullName evidence="4">Glutaredoxin domain-containing protein</fullName>
    </recommendedName>
</protein>
<dbReference type="GO" id="GO:0005796">
    <property type="term" value="C:Golgi lumen"/>
    <property type="evidence" value="ECO:0007669"/>
    <property type="project" value="TreeGrafter"/>
</dbReference>
<dbReference type="FunFam" id="3.40.30.10:FF:000093">
    <property type="entry name" value="Glutaredoxin 2"/>
    <property type="match status" value="1"/>
</dbReference>
<dbReference type="SUPFAM" id="SSF52833">
    <property type="entry name" value="Thioredoxin-like"/>
    <property type="match status" value="1"/>
</dbReference>
<feature type="compositionally biased region" description="Basic and acidic residues" evidence="2">
    <location>
        <begin position="148"/>
        <end position="159"/>
    </location>
</feature>
<dbReference type="InterPro" id="IPR002109">
    <property type="entry name" value="Glutaredoxin"/>
</dbReference>
<sequence length="281" mass="31102">MISQRRIRVLIVTTLAVFILYLHYSGESQSIQNQKFYQSTVAAINAEKANAGNAEAGHHLPNTNKEQPSEAYTYVDGGDDKQEPAIPKAQPEAKEQPKTPEDQDTEEIPIAGRTKMTVLKGKDQDNGRVGAEVEAEGVPTKDEAEDEQEKKKKQQELEDEQVKAKAELNGILKRSPIIIFSKSYCPFSKKAKKILLEKYSIVPAPFVVELDQHPLGSQLQSLLGENTGRQTVPNILVNGRSIGGGDDIVALDDHEELASRLKSLGSKWLQEVKRKETDSTD</sequence>
<dbReference type="Gene3D" id="3.40.30.10">
    <property type="entry name" value="Glutaredoxin"/>
    <property type="match status" value="1"/>
</dbReference>
<keyword evidence="3" id="KW-0812">Transmembrane</keyword>
<evidence type="ECO:0000313" key="5">
    <source>
        <dbReference type="EMBL" id="BCS25620.1"/>
    </source>
</evidence>
<dbReference type="InterPro" id="IPR014025">
    <property type="entry name" value="Glutaredoxin_subgr"/>
</dbReference>
<evidence type="ECO:0000259" key="4">
    <source>
        <dbReference type="Pfam" id="PF00462"/>
    </source>
</evidence>
<reference evidence="5" key="2">
    <citation type="submission" date="2021-02" db="EMBL/GenBank/DDBJ databases">
        <title>Aspergillus puulaauensis MK2 genome sequence.</title>
        <authorList>
            <person name="Futagami T."/>
            <person name="Mori K."/>
            <person name="Kadooka C."/>
            <person name="Tanaka T."/>
        </authorList>
    </citation>
    <scope>NUCLEOTIDE SEQUENCE</scope>
    <source>
        <strain evidence="5">MK2</strain>
    </source>
</reference>
<dbReference type="GO" id="GO:0004362">
    <property type="term" value="F:glutathione-disulfide reductase (NADPH) activity"/>
    <property type="evidence" value="ECO:0007669"/>
    <property type="project" value="UniProtKB-ARBA"/>
</dbReference>
<dbReference type="Proteomes" id="UP000654913">
    <property type="component" value="Chromosome 5"/>
</dbReference>
<comment type="similarity">
    <text evidence="1">Belongs to the glutaredoxin family. Monothiol subfamily.</text>
</comment>
<evidence type="ECO:0000313" key="6">
    <source>
        <dbReference type="Proteomes" id="UP000654913"/>
    </source>
</evidence>
<evidence type="ECO:0000256" key="1">
    <source>
        <dbReference type="ARBA" id="ARBA00009630"/>
    </source>
</evidence>
<dbReference type="RefSeq" id="XP_041557814.1">
    <property type="nucleotide sequence ID" value="XM_041705316.1"/>
</dbReference>
<dbReference type="KEGG" id="apuu:APUU_50331S"/>
<dbReference type="OrthoDB" id="423313at2759"/>
<dbReference type="GO" id="GO:0005801">
    <property type="term" value="C:cis-Golgi network"/>
    <property type="evidence" value="ECO:0007669"/>
    <property type="project" value="UniProtKB-ARBA"/>
</dbReference>
<proteinExistence type="inferred from homology"/>
<evidence type="ECO:0000256" key="2">
    <source>
        <dbReference type="SAM" id="MobiDB-lite"/>
    </source>
</evidence>
<dbReference type="InterPro" id="IPR011899">
    <property type="entry name" value="Glutaredoxin_euk/vir"/>
</dbReference>
<name>A0A7R7XQ60_9EURO</name>
<feature type="transmembrane region" description="Helical" evidence="3">
    <location>
        <begin position="7"/>
        <end position="24"/>
    </location>
</feature>
<dbReference type="PANTHER" id="PTHR45694:SF5">
    <property type="entry name" value="GLUTAREDOXIN 2"/>
    <property type="match status" value="1"/>
</dbReference>
<reference evidence="5" key="1">
    <citation type="submission" date="2021-01" db="EMBL/GenBank/DDBJ databases">
        <authorList>
            <consortium name="Aspergillus puulaauensis MK2 genome sequencing consortium"/>
            <person name="Kazuki M."/>
            <person name="Futagami T."/>
        </authorList>
    </citation>
    <scope>NUCLEOTIDE SEQUENCE</scope>
    <source>
        <strain evidence="5">MK2</strain>
    </source>
</reference>
<dbReference type="CDD" id="cd03419">
    <property type="entry name" value="GRX_GRXh_1_2_like"/>
    <property type="match status" value="1"/>
</dbReference>
<dbReference type="GO" id="GO:0034599">
    <property type="term" value="P:cellular response to oxidative stress"/>
    <property type="evidence" value="ECO:0007669"/>
    <property type="project" value="TreeGrafter"/>
</dbReference>
<dbReference type="NCBIfam" id="TIGR02180">
    <property type="entry name" value="GRX_euk"/>
    <property type="match status" value="1"/>
</dbReference>
<dbReference type="InterPro" id="IPR036249">
    <property type="entry name" value="Thioredoxin-like_sf"/>
</dbReference>
<feature type="domain" description="Glutaredoxin" evidence="4">
    <location>
        <begin position="177"/>
        <end position="242"/>
    </location>
</feature>
<dbReference type="PANTHER" id="PTHR45694">
    <property type="entry name" value="GLUTAREDOXIN 2"/>
    <property type="match status" value="1"/>
</dbReference>
<dbReference type="GeneID" id="64975625"/>
<dbReference type="PROSITE" id="PS51354">
    <property type="entry name" value="GLUTAREDOXIN_2"/>
    <property type="match status" value="1"/>
</dbReference>
<dbReference type="AlphaFoldDB" id="A0A7R7XQ60"/>